<keyword evidence="3" id="KW-0645">Protease</keyword>
<protein>
    <submittedName>
        <fullName evidence="3">Cysteine protease YraA</fullName>
        <ecNumber evidence="3">3.2.-.-</ecNumber>
    </submittedName>
</protein>
<dbReference type="GO" id="GO:0008233">
    <property type="term" value="F:peptidase activity"/>
    <property type="evidence" value="ECO:0007669"/>
    <property type="project" value="UniProtKB-KW"/>
</dbReference>
<evidence type="ECO:0000313" key="4">
    <source>
        <dbReference type="Proteomes" id="UP000319004"/>
    </source>
</evidence>
<dbReference type="InterPro" id="IPR006286">
    <property type="entry name" value="C56_PfpI-like"/>
</dbReference>
<keyword evidence="4" id="KW-1185">Reference proteome</keyword>
<keyword evidence="3" id="KW-0326">Glycosidase</keyword>
<evidence type="ECO:0000256" key="1">
    <source>
        <dbReference type="ARBA" id="ARBA00008542"/>
    </source>
</evidence>
<feature type="domain" description="DJ-1/PfpI" evidence="2">
    <location>
        <begin position="9"/>
        <end position="177"/>
    </location>
</feature>
<name>A0A518HXK0_9BACT</name>
<dbReference type="InterPro" id="IPR029062">
    <property type="entry name" value="Class_I_gatase-like"/>
</dbReference>
<reference evidence="3 4" key="1">
    <citation type="submission" date="2019-03" db="EMBL/GenBank/DDBJ databases">
        <title>Deep-cultivation of Planctomycetes and their phenomic and genomic characterization uncovers novel biology.</title>
        <authorList>
            <person name="Wiegand S."/>
            <person name="Jogler M."/>
            <person name="Boedeker C."/>
            <person name="Pinto D."/>
            <person name="Vollmers J."/>
            <person name="Rivas-Marin E."/>
            <person name="Kohn T."/>
            <person name="Peeters S.H."/>
            <person name="Heuer A."/>
            <person name="Rast P."/>
            <person name="Oberbeckmann S."/>
            <person name="Bunk B."/>
            <person name="Jeske O."/>
            <person name="Meyerdierks A."/>
            <person name="Storesund J.E."/>
            <person name="Kallscheuer N."/>
            <person name="Luecker S."/>
            <person name="Lage O.M."/>
            <person name="Pohl T."/>
            <person name="Merkel B.J."/>
            <person name="Hornburger P."/>
            <person name="Mueller R.-W."/>
            <person name="Bruemmer F."/>
            <person name="Labrenz M."/>
            <person name="Spormann A.M."/>
            <person name="Op den Camp H."/>
            <person name="Overmann J."/>
            <person name="Amann R."/>
            <person name="Jetten M.S.M."/>
            <person name="Mascher T."/>
            <person name="Medema M.H."/>
            <person name="Devos D.P."/>
            <person name="Kaster A.-K."/>
            <person name="Ovreas L."/>
            <person name="Rohde M."/>
            <person name="Galperin M.Y."/>
            <person name="Jogler C."/>
        </authorList>
    </citation>
    <scope>NUCLEOTIDE SEQUENCE [LARGE SCALE GENOMIC DNA]</scope>
    <source>
        <strain evidence="3 4">Enr13</strain>
    </source>
</reference>
<dbReference type="PANTHER" id="PTHR42733">
    <property type="entry name" value="DJ-1 PROTEIN"/>
    <property type="match status" value="1"/>
</dbReference>
<dbReference type="NCBIfam" id="TIGR01382">
    <property type="entry name" value="PfpI"/>
    <property type="match status" value="1"/>
</dbReference>
<dbReference type="PROSITE" id="PS51276">
    <property type="entry name" value="PEPTIDASE_C56_PFPI"/>
    <property type="match status" value="1"/>
</dbReference>
<evidence type="ECO:0000313" key="3">
    <source>
        <dbReference type="EMBL" id="QDV45582.1"/>
    </source>
</evidence>
<evidence type="ECO:0000259" key="2">
    <source>
        <dbReference type="Pfam" id="PF01965"/>
    </source>
</evidence>
<dbReference type="Gene3D" id="3.40.50.880">
    <property type="match status" value="1"/>
</dbReference>
<dbReference type="RefSeq" id="WP_145389825.1">
    <property type="nucleotide sequence ID" value="NZ_CP037423.1"/>
</dbReference>
<keyword evidence="3" id="KW-0378">Hydrolase</keyword>
<dbReference type="AlphaFoldDB" id="A0A518HXK0"/>
<dbReference type="GO" id="GO:0016798">
    <property type="term" value="F:hydrolase activity, acting on glycosyl bonds"/>
    <property type="evidence" value="ECO:0007669"/>
    <property type="project" value="UniProtKB-KW"/>
</dbReference>
<dbReference type="Proteomes" id="UP000319004">
    <property type="component" value="Chromosome"/>
</dbReference>
<dbReference type="OrthoDB" id="9800516at2"/>
<dbReference type="EC" id="3.2.-.-" evidence="3"/>
<organism evidence="3 4">
    <name type="scientific">Stieleria neptunia</name>
    <dbReference type="NCBI Taxonomy" id="2527979"/>
    <lineage>
        <taxon>Bacteria</taxon>
        <taxon>Pseudomonadati</taxon>
        <taxon>Planctomycetota</taxon>
        <taxon>Planctomycetia</taxon>
        <taxon>Pirellulales</taxon>
        <taxon>Pirellulaceae</taxon>
        <taxon>Stieleria</taxon>
    </lineage>
</organism>
<comment type="similarity">
    <text evidence="1">Belongs to the peptidase C56 family.</text>
</comment>
<dbReference type="CDD" id="cd03134">
    <property type="entry name" value="GATase1_PfpI_like"/>
    <property type="match status" value="1"/>
</dbReference>
<dbReference type="SUPFAM" id="SSF52317">
    <property type="entry name" value="Class I glutamine amidotransferase-like"/>
    <property type="match status" value="1"/>
</dbReference>
<dbReference type="GO" id="GO:0006508">
    <property type="term" value="P:proteolysis"/>
    <property type="evidence" value="ECO:0007669"/>
    <property type="project" value="UniProtKB-KW"/>
</dbReference>
<dbReference type="PANTHER" id="PTHR42733:SF12">
    <property type="entry name" value="PROTEINASE"/>
    <property type="match status" value="1"/>
</dbReference>
<accession>A0A518HXK0</accession>
<proteinExistence type="inferred from homology"/>
<gene>
    <name evidence="3" type="primary">yraA_2</name>
    <name evidence="3" type="ORF">Enr13x_54610</name>
</gene>
<dbReference type="KEGG" id="snep:Enr13x_54610"/>
<dbReference type="Pfam" id="PF01965">
    <property type="entry name" value="DJ-1_PfpI"/>
    <property type="match status" value="1"/>
</dbReference>
<dbReference type="EMBL" id="CP037423">
    <property type="protein sequence ID" value="QDV45582.1"/>
    <property type="molecule type" value="Genomic_DNA"/>
</dbReference>
<sequence>MSKQTLKEKRIAFLATDGFEQVELTEPWEALQNAGAEVVLVSPKSGEIQGMNHDEKADTFKVDQSVHSASAENFDGLVLPGGVVNPDALRMSEDCVQFVRDFFKQHKPVAAICHGPWTLIEADVVRGRKVTSWPSLKTDLKNAGAEWVDQKCVCDQGLVTSRNPGDLPSFCDKAIEEFAEGRHAKQTA</sequence>
<dbReference type="InterPro" id="IPR002818">
    <property type="entry name" value="DJ-1/PfpI"/>
</dbReference>